<keyword evidence="5" id="KW-0998">Cell outer membrane</keyword>
<evidence type="ECO:0000256" key="1">
    <source>
        <dbReference type="ARBA" id="ARBA00004442"/>
    </source>
</evidence>
<keyword evidence="9" id="KW-1185">Reference proteome</keyword>
<dbReference type="GO" id="GO:0009279">
    <property type="term" value="C:cell outer membrane"/>
    <property type="evidence" value="ECO:0007669"/>
    <property type="project" value="UniProtKB-SubCell"/>
</dbReference>
<dbReference type="InterPro" id="IPR033985">
    <property type="entry name" value="SusD-like_N"/>
</dbReference>
<reference evidence="9" key="1">
    <citation type="submission" date="2016-10" db="EMBL/GenBank/DDBJ databases">
        <authorList>
            <person name="Varghese N."/>
            <person name="Submissions S."/>
        </authorList>
    </citation>
    <scope>NUCLEOTIDE SEQUENCE [LARGE SCALE GENOMIC DNA]</scope>
    <source>
        <strain evidence="9">DSM 19110</strain>
    </source>
</reference>
<dbReference type="EMBL" id="FNGY01000001">
    <property type="protein sequence ID" value="SDL26606.1"/>
    <property type="molecule type" value="Genomic_DNA"/>
</dbReference>
<evidence type="ECO:0000313" key="9">
    <source>
        <dbReference type="Proteomes" id="UP000183200"/>
    </source>
</evidence>
<dbReference type="STRING" id="430522.BFS30_00450"/>
<evidence type="ECO:0000259" key="6">
    <source>
        <dbReference type="Pfam" id="PF07980"/>
    </source>
</evidence>
<evidence type="ECO:0000256" key="3">
    <source>
        <dbReference type="ARBA" id="ARBA00022729"/>
    </source>
</evidence>
<evidence type="ECO:0000256" key="2">
    <source>
        <dbReference type="ARBA" id="ARBA00006275"/>
    </source>
</evidence>
<comment type="similarity">
    <text evidence="2">Belongs to the SusD family.</text>
</comment>
<dbReference type="Pfam" id="PF14322">
    <property type="entry name" value="SusD-like_3"/>
    <property type="match status" value="1"/>
</dbReference>
<evidence type="ECO:0000259" key="7">
    <source>
        <dbReference type="Pfam" id="PF14322"/>
    </source>
</evidence>
<feature type="domain" description="SusD-like N-terminal" evidence="7">
    <location>
        <begin position="77"/>
        <end position="227"/>
    </location>
</feature>
<evidence type="ECO:0000256" key="4">
    <source>
        <dbReference type="ARBA" id="ARBA00023136"/>
    </source>
</evidence>
<dbReference type="InterPro" id="IPR011990">
    <property type="entry name" value="TPR-like_helical_dom_sf"/>
</dbReference>
<dbReference type="AlphaFoldDB" id="A0A1G9INJ8"/>
<dbReference type="Pfam" id="PF07980">
    <property type="entry name" value="SusD_RagB"/>
    <property type="match status" value="1"/>
</dbReference>
<gene>
    <name evidence="8" type="ORF">SAMN05421820_1014</name>
</gene>
<name>A0A1G9INJ8_9SPHI</name>
<accession>A0A1G9INJ8</accession>
<keyword evidence="4" id="KW-0472">Membrane</keyword>
<dbReference type="InterPro" id="IPR012944">
    <property type="entry name" value="SusD_RagB_dom"/>
</dbReference>
<dbReference type="SUPFAM" id="SSF48452">
    <property type="entry name" value="TPR-like"/>
    <property type="match status" value="1"/>
</dbReference>
<feature type="domain" description="RagB/SusD" evidence="6">
    <location>
        <begin position="313"/>
        <end position="560"/>
    </location>
</feature>
<organism evidence="8 9">
    <name type="scientific">Pedobacter steynii</name>
    <dbReference type="NCBI Taxonomy" id="430522"/>
    <lineage>
        <taxon>Bacteria</taxon>
        <taxon>Pseudomonadati</taxon>
        <taxon>Bacteroidota</taxon>
        <taxon>Sphingobacteriia</taxon>
        <taxon>Sphingobacteriales</taxon>
        <taxon>Sphingobacteriaceae</taxon>
        <taxon>Pedobacter</taxon>
    </lineage>
</organism>
<protein>
    <submittedName>
        <fullName evidence="8">Starch-binding associating with outer membrane</fullName>
    </submittedName>
</protein>
<evidence type="ECO:0000313" key="8">
    <source>
        <dbReference type="EMBL" id="SDL26606.1"/>
    </source>
</evidence>
<proteinExistence type="inferred from homology"/>
<sequence length="560" mass="63586">MVRTSFNLENTLMKKFKYILYLGLFASVLSACKKDLLNKIPQDSVSSETFWKTSNDAFLAVNGCYQNLPGDAYQSYYDAYADNAYAQYPWESIATVVSSGDVNLTVDFGWEASYKAIRRFNYLLENIDKTPEDKILLERYKAEVRFLRAYQYLNMILLVGDVPLVTKSLAFGEELPRTKEAEVLSFVLKELTDAAAVLPVSYAGGKKAEKGRVTKGAALALKARAHLYYKQWAEAVATAKAVKTLGYSLFKVTAETNAQDLKDDYSKWVDFADAAAEKKFRLGLRSYEKLFYTENEGNSEVILEREYTPEKDTHGLNTLLLPAQVGGWASISPTQPLVDDYWMSNGQPHVPVAVATRAALYNAKDPKYMDEYKNRDPRFYASIEFDGNPWNLLVNGYSYDWGVNESASKTGYGFRKLVDPNEQREYKAFNNTILIRYAEVLLTQAEAQNELSGPGTEVYDALDEIRTRVGMPVIDRVVYNNQEKVRLLIQQERRIELAGEGHRYFDIRRWGIASSMMKDLVDLKNSSVQKRIWSNKLMKLPVPQAAVDKNSKLNPNNTGY</sequence>
<keyword evidence="3" id="KW-0732">Signal</keyword>
<dbReference type="CDD" id="cd08977">
    <property type="entry name" value="SusD"/>
    <property type="match status" value="1"/>
</dbReference>
<evidence type="ECO:0000256" key="5">
    <source>
        <dbReference type="ARBA" id="ARBA00023237"/>
    </source>
</evidence>
<dbReference type="PROSITE" id="PS51257">
    <property type="entry name" value="PROKAR_LIPOPROTEIN"/>
    <property type="match status" value="1"/>
</dbReference>
<dbReference type="Gene3D" id="1.25.40.390">
    <property type="match status" value="1"/>
</dbReference>
<comment type="subcellular location">
    <subcellularLocation>
        <location evidence="1">Cell outer membrane</location>
    </subcellularLocation>
</comment>
<dbReference type="Proteomes" id="UP000183200">
    <property type="component" value="Unassembled WGS sequence"/>
</dbReference>